<evidence type="ECO:0000259" key="3">
    <source>
        <dbReference type="PROSITE" id="PS50175"/>
    </source>
</evidence>
<dbReference type="OrthoDB" id="5535068at2759"/>
<dbReference type="Gene3D" id="2.40.70.10">
    <property type="entry name" value="Acid Proteases"/>
    <property type="match status" value="1"/>
</dbReference>
<dbReference type="PROSITE" id="PS00141">
    <property type="entry name" value="ASP_PROTEASE"/>
    <property type="match status" value="1"/>
</dbReference>
<dbReference type="InterPro" id="IPR043502">
    <property type="entry name" value="DNA/RNA_pol_sf"/>
</dbReference>
<dbReference type="InterPro" id="IPR001995">
    <property type="entry name" value="Peptidase_A2_cat"/>
</dbReference>
<dbReference type="SUPFAM" id="SSF50630">
    <property type="entry name" value="Acid proteases"/>
    <property type="match status" value="1"/>
</dbReference>
<keyword evidence="2" id="KW-0378">Hydrolase</keyword>
<dbReference type="Pfam" id="PF13650">
    <property type="entry name" value="Asp_protease_2"/>
    <property type="match status" value="1"/>
</dbReference>
<dbReference type="EMBL" id="SBJO01000787">
    <property type="protein sequence ID" value="KAF9756167.1"/>
    <property type="molecule type" value="Genomic_DNA"/>
</dbReference>
<sequence length="336" mass="38597">MCLSHKANGDRMPERDIINIIVRNLTIGENNMLKIVQAMSLNEIKKALIKFEQVQSFYQISQEVSSLPRNSLNTTNHTKNKAFCSFHKSREHNTHECNAYANWKNKNKRQDVLAIHTDEKSEDDIKLGNPNKISLTVHLNNTPVNLIVDTGSDFNFISKNVADKIPNTIRTHLKNVSITLANGMTNEITEKITVDTKINESANIQHREFFYIISELPHDGLIGRDFFHKHECTISFRKGKGSLKLNDEETHDPDETILNKIYPPYPWSKEVNQVVSKYKQSNPKLGLIKGHKMQLHLNDNIPVRHKPYPVSLSYMPLLKKEINKLLELKVIQKSTS</sequence>
<keyword evidence="5" id="KW-1185">Reference proteome</keyword>
<comment type="caution">
    <text evidence="4">The sequence shown here is derived from an EMBL/GenBank/DDBJ whole genome shotgun (WGS) entry which is preliminary data.</text>
</comment>
<dbReference type="PROSITE" id="PS50175">
    <property type="entry name" value="ASP_PROT_RETROV"/>
    <property type="match status" value="1"/>
</dbReference>
<reference evidence="4 5" key="1">
    <citation type="journal article" date="2020" name="Genome Biol. Evol.">
        <title>Comparative genomics of strictly vertically transmitted, feminizing microsporidia endosymbionts of amphipod crustaceans.</title>
        <authorList>
            <person name="Cormier A."/>
            <person name="Chebbi M.A."/>
            <person name="Giraud I."/>
            <person name="Wattier R."/>
            <person name="Teixeira M."/>
            <person name="Gilbert C."/>
            <person name="Rigaud T."/>
            <person name="Cordaux R."/>
        </authorList>
    </citation>
    <scope>NUCLEOTIDE SEQUENCE [LARGE SCALE GENOMIC DNA]</scope>
    <source>
        <strain evidence="4 5">Ou3-Ou53</strain>
    </source>
</reference>
<dbReference type="GO" id="GO:0006508">
    <property type="term" value="P:proteolysis"/>
    <property type="evidence" value="ECO:0007669"/>
    <property type="project" value="InterPro"/>
</dbReference>
<accession>A0A9P6GV01</accession>
<gene>
    <name evidence="4" type="ORF">NGRA_3299</name>
</gene>
<dbReference type="InterPro" id="IPR021109">
    <property type="entry name" value="Peptidase_aspartic_dom_sf"/>
</dbReference>
<name>A0A9P6GV01_9MICR</name>
<feature type="domain" description="Peptidase A2" evidence="3">
    <location>
        <begin position="144"/>
        <end position="226"/>
    </location>
</feature>
<evidence type="ECO:0000313" key="4">
    <source>
        <dbReference type="EMBL" id="KAF9756167.1"/>
    </source>
</evidence>
<keyword evidence="1" id="KW-0064">Aspartyl protease</keyword>
<organism evidence="4 5">
    <name type="scientific">Nosema granulosis</name>
    <dbReference type="NCBI Taxonomy" id="83296"/>
    <lineage>
        <taxon>Eukaryota</taxon>
        <taxon>Fungi</taxon>
        <taxon>Fungi incertae sedis</taxon>
        <taxon>Microsporidia</taxon>
        <taxon>Nosematidae</taxon>
        <taxon>Nosema</taxon>
    </lineage>
</organism>
<dbReference type="AlphaFoldDB" id="A0A9P6GV01"/>
<dbReference type="InterPro" id="IPR001969">
    <property type="entry name" value="Aspartic_peptidase_AS"/>
</dbReference>
<protein>
    <recommendedName>
        <fullName evidence="3">Peptidase A2 domain-containing protein</fullName>
    </recommendedName>
</protein>
<evidence type="ECO:0000313" key="5">
    <source>
        <dbReference type="Proteomes" id="UP000740883"/>
    </source>
</evidence>
<dbReference type="CDD" id="cd00303">
    <property type="entry name" value="retropepsin_like"/>
    <property type="match status" value="1"/>
</dbReference>
<dbReference type="SUPFAM" id="SSF56672">
    <property type="entry name" value="DNA/RNA polymerases"/>
    <property type="match status" value="1"/>
</dbReference>
<evidence type="ECO:0000256" key="1">
    <source>
        <dbReference type="ARBA" id="ARBA00022750"/>
    </source>
</evidence>
<keyword evidence="1" id="KW-0645">Protease</keyword>
<proteinExistence type="predicted"/>
<dbReference type="GO" id="GO:0004190">
    <property type="term" value="F:aspartic-type endopeptidase activity"/>
    <property type="evidence" value="ECO:0007669"/>
    <property type="project" value="UniProtKB-KW"/>
</dbReference>
<evidence type="ECO:0000256" key="2">
    <source>
        <dbReference type="ARBA" id="ARBA00022801"/>
    </source>
</evidence>
<dbReference type="Proteomes" id="UP000740883">
    <property type="component" value="Unassembled WGS sequence"/>
</dbReference>
<feature type="non-terminal residue" evidence="4">
    <location>
        <position position="336"/>
    </location>
</feature>